<keyword evidence="3" id="KW-0813">Transport</keyword>
<sequence length="350" mass="37221">MPVLCPPAPRSVLHIAGAPPIALHRTGWPAIVSELDRRGFLLGSAVAAAAAMTGCSTTSGPTGPAMIDFSYQGVETRIPAEPTRVAVVEGRGDLEFALVTGYPVVASGFYFGRDGALLDELSEFDLDAVQEIRFSTQKPDLEQLAAIAPDLIVMRANAYQQDFYGNDLLARIAPILAVQAGRPQWVEDITGQAAGLQREDRGQSEIERYEALVAEARRALGDIPDRLTLTMGTALDTGGMYVWANLLANRVAADLGFTQPHYDPSAEEPYFEVGGEELGTAANADVLFVQSLDDRPALQESPLFRAQPAVLANRVFDLDATLNNGLGRAACGVVRRIRTALAGDAAATGG</sequence>
<comment type="similarity">
    <text evidence="2">Belongs to the bacterial solute-binding protein 8 family.</text>
</comment>
<proteinExistence type="inferred from homology"/>
<dbReference type="Pfam" id="PF01497">
    <property type="entry name" value="Peripla_BP_2"/>
    <property type="match status" value="1"/>
</dbReference>
<dbReference type="PANTHER" id="PTHR30532">
    <property type="entry name" value="IRON III DICITRATE-BINDING PERIPLASMIC PROTEIN"/>
    <property type="match status" value="1"/>
</dbReference>
<keyword evidence="7" id="KW-1185">Reference proteome</keyword>
<dbReference type="PROSITE" id="PS51318">
    <property type="entry name" value="TAT"/>
    <property type="match status" value="1"/>
</dbReference>
<dbReference type="GO" id="GO:1901678">
    <property type="term" value="P:iron coordination entity transport"/>
    <property type="evidence" value="ECO:0007669"/>
    <property type="project" value="UniProtKB-ARBA"/>
</dbReference>
<dbReference type="InterPro" id="IPR006311">
    <property type="entry name" value="TAT_signal"/>
</dbReference>
<dbReference type="STRING" id="2074.BG845_01225"/>
<dbReference type="InterPro" id="IPR002491">
    <property type="entry name" value="ABC_transptr_periplasmic_BD"/>
</dbReference>
<dbReference type="PROSITE" id="PS50983">
    <property type="entry name" value="FE_B12_PBP"/>
    <property type="match status" value="1"/>
</dbReference>
<evidence type="ECO:0000256" key="2">
    <source>
        <dbReference type="ARBA" id="ARBA00008814"/>
    </source>
</evidence>
<evidence type="ECO:0000313" key="6">
    <source>
        <dbReference type="EMBL" id="OSY42306.1"/>
    </source>
</evidence>
<dbReference type="Gene3D" id="3.40.50.1980">
    <property type="entry name" value="Nitrogenase molybdenum iron protein domain"/>
    <property type="match status" value="2"/>
</dbReference>
<dbReference type="AlphaFoldDB" id="A0A1Y2N4B2"/>
<dbReference type="InterPro" id="IPR051313">
    <property type="entry name" value="Bact_iron-sidero_bind"/>
</dbReference>
<gene>
    <name evidence="6" type="primary">yfiY_3</name>
    <name evidence="6" type="ORF">BG845_01225</name>
</gene>
<dbReference type="SUPFAM" id="SSF53807">
    <property type="entry name" value="Helical backbone' metal receptor"/>
    <property type="match status" value="1"/>
</dbReference>
<evidence type="ECO:0000256" key="4">
    <source>
        <dbReference type="ARBA" id="ARBA00022729"/>
    </source>
</evidence>
<name>A0A1Y2N4B2_PSEAH</name>
<dbReference type="PANTHER" id="PTHR30532:SF1">
    <property type="entry name" value="IRON(3+)-HYDROXAMATE-BINDING PROTEIN FHUD"/>
    <property type="match status" value="1"/>
</dbReference>
<evidence type="ECO:0000259" key="5">
    <source>
        <dbReference type="PROSITE" id="PS50983"/>
    </source>
</evidence>
<accession>A0A1Y2N4B2</accession>
<dbReference type="EMBL" id="MIGB01000005">
    <property type="protein sequence ID" value="OSY42306.1"/>
    <property type="molecule type" value="Genomic_DNA"/>
</dbReference>
<dbReference type="Proteomes" id="UP000194360">
    <property type="component" value="Unassembled WGS sequence"/>
</dbReference>
<evidence type="ECO:0000256" key="3">
    <source>
        <dbReference type="ARBA" id="ARBA00022448"/>
    </source>
</evidence>
<evidence type="ECO:0000256" key="1">
    <source>
        <dbReference type="ARBA" id="ARBA00004196"/>
    </source>
</evidence>
<dbReference type="GO" id="GO:0030288">
    <property type="term" value="C:outer membrane-bounded periplasmic space"/>
    <property type="evidence" value="ECO:0007669"/>
    <property type="project" value="TreeGrafter"/>
</dbReference>
<evidence type="ECO:0000313" key="7">
    <source>
        <dbReference type="Proteomes" id="UP000194360"/>
    </source>
</evidence>
<feature type="domain" description="Fe/B12 periplasmic-binding" evidence="5">
    <location>
        <begin position="83"/>
        <end position="345"/>
    </location>
</feature>
<comment type="subcellular location">
    <subcellularLocation>
        <location evidence="1">Cell envelope</location>
    </subcellularLocation>
</comment>
<reference evidence="6 7" key="1">
    <citation type="submission" date="2016-09" db="EMBL/GenBank/DDBJ databases">
        <title>Pseudonocardia autotrophica DSM535, a candidate organism with high potential of specific P450 cytochromes.</title>
        <authorList>
            <person name="Grumaz C."/>
            <person name="Vainshtein Y."/>
            <person name="Kirstahler P."/>
            <person name="Sohn K."/>
        </authorList>
    </citation>
    <scope>NUCLEOTIDE SEQUENCE [LARGE SCALE GENOMIC DNA]</scope>
    <source>
        <strain evidence="6 7">DSM 535</strain>
    </source>
</reference>
<organism evidence="6 7">
    <name type="scientific">Pseudonocardia autotrophica</name>
    <name type="common">Amycolata autotrophica</name>
    <name type="synonym">Nocardia autotrophica</name>
    <dbReference type="NCBI Taxonomy" id="2074"/>
    <lineage>
        <taxon>Bacteria</taxon>
        <taxon>Bacillati</taxon>
        <taxon>Actinomycetota</taxon>
        <taxon>Actinomycetes</taxon>
        <taxon>Pseudonocardiales</taxon>
        <taxon>Pseudonocardiaceae</taxon>
        <taxon>Pseudonocardia</taxon>
    </lineage>
</organism>
<comment type="caution">
    <text evidence="6">The sequence shown here is derived from an EMBL/GenBank/DDBJ whole genome shotgun (WGS) entry which is preliminary data.</text>
</comment>
<keyword evidence="4" id="KW-0732">Signal</keyword>
<protein>
    <submittedName>
        <fullName evidence="6">Putative siderophore-binding lipoprotein YfiY</fullName>
    </submittedName>
</protein>
<keyword evidence="6" id="KW-0449">Lipoprotein</keyword>